<dbReference type="PANTHER" id="PTHR21013:SF10">
    <property type="entry name" value="ATP SYNTHASE MITOCHONDRIAL F1 COMPLEX ASSEMBLY FACTOR 2"/>
    <property type="match status" value="1"/>
</dbReference>
<sequence length="332" mass="37064">MAATSSACAKMLARRMKLTLQKVQNPSSMAFQSSFESRSRNYRAAAATTKESNEGNNNNDDNNNNSETIYNPSSIFGESFATMPLSSATGSITGKRFYKNVTTRKSEDGTTWNVMLDYRTLRTPAKRPLNLPTLALAQAIAAEWEYQVKDGIRPFTMPLMRLSCTALERVPLTRDRIIKNLLRCFHTDQVFCRAPADSELTGDVHDMQVQLMDPLLDWVESLLGVRPIIYTSIFGGKQSQEVVDAIECLIKKTNNWELAAIDALAASANSLTIAIALLHHRLEIEEAMKLIRLEEDLQVDKWGLVEGGHDIDMADMYVQISSPIVLLDLVQS</sequence>
<dbReference type="SUPFAM" id="SSF160909">
    <property type="entry name" value="ATP12-like"/>
    <property type="match status" value="1"/>
</dbReference>
<proteinExistence type="inferred from homology"/>
<dbReference type="GO" id="GO:0005739">
    <property type="term" value="C:mitochondrion"/>
    <property type="evidence" value="ECO:0007669"/>
    <property type="project" value="UniProtKB-SubCell"/>
</dbReference>
<organism evidence="7">
    <name type="scientific">Araucaria cunninghamii</name>
    <name type="common">Hoop pine</name>
    <name type="synonym">Moreton Bay pine</name>
    <dbReference type="NCBI Taxonomy" id="56994"/>
    <lineage>
        <taxon>Eukaryota</taxon>
        <taxon>Viridiplantae</taxon>
        <taxon>Streptophyta</taxon>
        <taxon>Embryophyta</taxon>
        <taxon>Tracheophyta</taxon>
        <taxon>Spermatophyta</taxon>
        <taxon>Pinopsida</taxon>
        <taxon>Pinidae</taxon>
        <taxon>Conifers II</taxon>
        <taxon>Araucariales</taxon>
        <taxon>Araucariaceae</taxon>
        <taxon>Araucaria</taxon>
    </lineage>
</organism>
<dbReference type="InterPro" id="IPR011419">
    <property type="entry name" value="ATP12_ATP_synth-F1-assembly"/>
</dbReference>
<dbReference type="Gene3D" id="1.10.3580.10">
    <property type="entry name" value="ATP12 ATPase"/>
    <property type="match status" value="1"/>
</dbReference>
<evidence type="ECO:0008006" key="8">
    <source>
        <dbReference type="Google" id="ProtNLM"/>
    </source>
</evidence>
<evidence type="ECO:0000313" key="7">
    <source>
        <dbReference type="EMBL" id="JAG98733.1"/>
    </source>
</evidence>
<accession>A0A0D6R8R0</accession>
<evidence type="ECO:0000256" key="5">
    <source>
        <dbReference type="ARBA" id="ARBA00023186"/>
    </source>
</evidence>
<evidence type="ECO:0000256" key="6">
    <source>
        <dbReference type="SAM" id="MobiDB-lite"/>
    </source>
</evidence>
<dbReference type="Gene3D" id="3.30.2180.10">
    <property type="entry name" value="ATP12-like"/>
    <property type="match status" value="1"/>
</dbReference>
<dbReference type="Pfam" id="PF07542">
    <property type="entry name" value="ATP12"/>
    <property type="match status" value="1"/>
</dbReference>
<keyword evidence="5" id="KW-0143">Chaperone</keyword>
<reference evidence="7" key="1">
    <citation type="submission" date="2015-03" db="EMBL/GenBank/DDBJ databases">
        <title>A transcriptome of Araucaria cunninghamii, an australian fine timber species.</title>
        <authorList>
            <person name="Jing Yi C.J.Y."/>
            <person name="Yin San L.Y.S."/>
            <person name="Abdul Karim S.S."/>
            <person name="Wan Azmi N.N."/>
            <person name="Hercus R.R."/>
            <person name="Croft L.L."/>
        </authorList>
    </citation>
    <scope>NUCLEOTIDE SEQUENCE</scope>
    <source>
        <strain evidence="7">MI0301</strain>
        <tissue evidence="7">Leaf</tissue>
    </source>
</reference>
<dbReference type="InterPro" id="IPR042272">
    <property type="entry name" value="ATP12_ATP_synth-F1-assembly_N"/>
</dbReference>
<keyword evidence="3" id="KW-0809">Transit peptide</keyword>
<comment type="similarity">
    <text evidence="2">Belongs to the ATP12 family.</text>
</comment>
<dbReference type="InterPro" id="IPR023335">
    <property type="entry name" value="ATP12_ortho_dom_sf"/>
</dbReference>
<evidence type="ECO:0000256" key="4">
    <source>
        <dbReference type="ARBA" id="ARBA00023128"/>
    </source>
</evidence>
<comment type="subcellular location">
    <subcellularLocation>
        <location evidence="1">Mitochondrion</location>
    </subcellularLocation>
</comment>
<dbReference type="GO" id="GO:0033615">
    <property type="term" value="P:mitochondrial proton-transporting ATP synthase complex assembly"/>
    <property type="evidence" value="ECO:0007669"/>
    <property type="project" value="TreeGrafter"/>
</dbReference>
<evidence type="ECO:0000256" key="2">
    <source>
        <dbReference type="ARBA" id="ARBA00008231"/>
    </source>
</evidence>
<dbReference type="PANTHER" id="PTHR21013">
    <property type="entry name" value="ATP SYNTHASE MITOCHONDRIAL F1 COMPLEX ASSEMBLY FACTOR 2/ATP12 PROTEIN, MITOCHONDRIAL PRECURSOR"/>
    <property type="match status" value="1"/>
</dbReference>
<dbReference type="EMBL" id="GCKF01019186">
    <property type="protein sequence ID" value="JAG98733.1"/>
    <property type="molecule type" value="Transcribed_RNA"/>
</dbReference>
<name>A0A0D6R8R0_ARACU</name>
<protein>
    <recommendedName>
        <fullName evidence="8">ATP synthase mitochondrial F1 complex assembly factor 2</fullName>
    </recommendedName>
</protein>
<evidence type="ECO:0000256" key="1">
    <source>
        <dbReference type="ARBA" id="ARBA00004173"/>
    </source>
</evidence>
<keyword evidence="4" id="KW-0496">Mitochondrion</keyword>
<evidence type="ECO:0000256" key="3">
    <source>
        <dbReference type="ARBA" id="ARBA00022946"/>
    </source>
</evidence>
<feature type="region of interest" description="Disordered" evidence="6">
    <location>
        <begin position="42"/>
        <end position="69"/>
    </location>
</feature>
<dbReference type="AlphaFoldDB" id="A0A0D6R8R0"/>
<feature type="compositionally biased region" description="Low complexity" evidence="6">
    <location>
        <begin position="56"/>
        <end position="65"/>
    </location>
</feature>